<evidence type="ECO:0000313" key="2">
    <source>
        <dbReference type="Proteomes" id="UP000005667"/>
    </source>
</evidence>
<proteinExistence type="predicted"/>
<reference evidence="2" key="1">
    <citation type="journal article" date="2011" name="PLoS Genet.">
        <title>Azospirillum genomes reveal transition of bacteria from aquatic to terrestrial environments.</title>
        <authorList>
            <person name="Wisniewski-Dye F."/>
            <person name="Borziak K."/>
            <person name="Khalsa-Moyers G."/>
            <person name="Alexandre G."/>
            <person name="Sukharnikov L.O."/>
            <person name="Wuichet K."/>
            <person name="Hurst G.B."/>
            <person name="McDonald W.H."/>
            <person name="Robertson J.S."/>
            <person name="Barbe V."/>
            <person name="Calteau A."/>
            <person name="Rouy Z."/>
            <person name="Mangenot S."/>
            <person name="Prigent-Combaret C."/>
            <person name="Normand P."/>
            <person name="Boyer M."/>
            <person name="Siguier P."/>
            <person name="Dessaux Y."/>
            <person name="Elmerich C."/>
            <person name="Condemine G."/>
            <person name="Krishnen G."/>
            <person name="Kennedy I."/>
            <person name="Paterson A.H."/>
            <person name="Gonzalez V."/>
            <person name="Mavingui P."/>
            <person name="Zhulin I.B."/>
        </authorList>
    </citation>
    <scope>NUCLEOTIDE SEQUENCE [LARGE SCALE GENOMIC DNA]</scope>
    <source>
        <strain evidence="2">4B</strain>
    </source>
</reference>
<protein>
    <submittedName>
        <fullName evidence="1">Uncharacterized protein</fullName>
    </submittedName>
</protein>
<dbReference type="EMBL" id="FQ311873">
    <property type="protein sequence ID" value="CBS91271.1"/>
    <property type="molecule type" value="Genomic_DNA"/>
</dbReference>
<gene>
    <name evidence="1" type="ordered locus">AZOLI_p50275</name>
</gene>
<geneLocation type="plasmid" evidence="1 2">
    <name>AZO_p5</name>
</geneLocation>
<keyword evidence="1" id="KW-0614">Plasmid</keyword>
<dbReference type="Proteomes" id="UP000005667">
    <property type="component" value="Plasmid AZO_p5"/>
</dbReference>
<dbReference type="HOGENOM" id="CLU_3229024_0_0_5"/>
<dbReference type="KEGG" id="ali:AZOLI_p50275"/>
<name>G7ZHF6_AZOL4</name>
<evidence type="ECO:0000313" key="1">
    <source>
        <dbReference type="EMBL" id="CBS91271.1"/>
    </source>
</evidence>
<sequence>MIDKGLPWVALCDNCHITVAKDKAARRLFCVCRSIIVDGRDGG</sequence>
<keyword evidence="2" id="KW-1185">Reference proteome</keyword>
<dbReference type="AlphaFoldDB" id="G7ZHF6"/>
<organism evidence="1 2">
    <name type="scientific">Azospirillum lipoferum (strain 4B)</name>
    <dbReference type="NCBI Taxonomy" id="862719"/>
    <lineage>
        <taxon>Bacteria</taxon>
        <taxon>Pseudomonadati</taxon>
        <taxon>Pseudomonadota</taxon>
        <taxon>Alphaproteobacteria</taxon>
        <taxon>Rhodospirillales</taxon>
        <taxon>Azospirillaceae</taxon>
        <taxon>Azospirillum</taxon>
    </lineage>
</organism>
<accession>G7ZHF6</accession>